<feature type="domain" description="Acyl-CoA thioesterase-like N-terminal HotDog" evidence="4">
    <location>
        <begin position="32"/>
        <end position="109"/>
    </location>
</feature>
<comment type="caution">
    <text evidence="5">The sequence shown here is derived from an EMBL/GenBank/DDBJ whole genome shotgun (WGS) entry which is preliminary data.</text>
</comment>
<dbReference type="AlphaFoldDB" id="A0A100XJ24"/>
<evidence type="ECO:0000259" key="4">
    <source>
        <dbReference type="Pfam" id="PF13622"/>
    </source>
</evidence>
<evidence type="ECO:0000256" key="2">
    <source>
        <dbReference type="ARBA" id="ARBA00022801"/>
    </source>
</evidence>
<dbReference type="InterPro" id="IPR003703">
    <property type="entry name" value="Acyl_CoA_thio"/>
</dbReference>
<dbReference type="Pfam" id="PF02551">
    <property type="entry name" value="Acyl_CoA_thio"/>
    <property type="match status" value="1"/>
</dbReference>
<dbReference type="STRING" id="1797.RMCT_4473"/>
<dbReference type="Pfam" id="PF13622">
    <property type="entry name" value="4HBT_3"/>
    <property type="match status" value="1"/>
</dbReference>
<organism evidence="5 6">
    <name type="scientific">Mycolicibacterium thermoresistibile</name>
    <name type="common">Mycobacterium thermoresistibile</name>
    <dbReference type="NCBI Taxonomy" id="1797"/>
    <lineage>
        <taxon>Bacteria</taxon>
        <taxon>Bacillati</taxon>
        <taxon>Actinomycetota</taxon>
        <taxon>Actinomycetes</taxon>
        <taxon>Mycobacteriales</taxon>
        <taxon>Mycobacteriaceae</taxon>
        <taxon>Mycolicibacterium</taxon>
    </lineage>
</organism>
<feature type="domain" description="Acyl-CoA thioesterase 2 C-terminal" evidence="3">
    <location>
        <begin position="175"/>
        <end position="275"/>
    </location>
</feature>
<keyword evidence="2" id="KW-0378">Hydrolase</keyword>
<dbReference type="SUPFAM" id="SSF54637">
    <property type="entry name" value="Thioesterase/thiol ester dehydrase-isomerase"/>
    <property type="match status" value="2"/>
</dbReference>
<dbReference type="CDD" id="cd03444">
    <property type="entry name" value="Thioesterase_II_repeat1"/>
    <property type="match status" value="1"/>
</dbReference>
<dbReference type="PANTHER" id="PTHR11066:SF34">
    <property type="entry name" value="ACYL-COENZYME A THIOESTERASE 8"/>
    <property type="match status" value="1"/>
</dbReference>
<evidence type="ECO:0000313" key="5">
    <source>
        <dbReference type="EMBL" id="GAT17504.1"/>
    </source>
</evidence>
<dbReference type="RefSeq" id="WP_003923835.1">
    <property type="nucleotide sequence ID" value="NZ_BCTB01000053.1"/>
</dbReference>
<dbReference type="Gene3D" id="2.40.160.210">
    <property type="entry name" value="Acyl-CoA thioesterase, double hotdog domain"/>
    <property type="match status" value="1"/>
</dbReference>
<reference evidence="6" key="2">
    <citation type="submission" date="2016-02" db="EMBL/GenBank/DDBJ databases">
        <title>Draft genome sequence of five rapidly growing Mycobacterium species.</title>
        <authorList>
            <person name="Katahira K."/>
            <person name="Gotou Y."/>
            <person name="Iida K."/>
            <person name="Ogura Y."/>
            <person name="Hayashi T."/>
        </authorList>
    </citation>
    <scope>NUCLEOTIDE SEQUENCE [LARGE SCALE GENOMIC DNA]</scope>
    <source>
        <strain evidence="6">JCM6362</strain>
    </source>
</reference>
<dbReference type="InterPro" id="IPR025652">
    <property type="entry name" value="TesB_C"/>
</dbReference>
<gene>
    <name evidence="5" type="ORF">RMCT_4473</name>
</gene>
<dbReference type="InterPro" id="IPR029069">
    <property type="entry name" value="HotDog_dom_sf"/>
</dbReference>
<evidence type="ECO:0000256" key="1">
    <source>
        <dbReference type="ARBA" id="ARBA00006538"/>
    </source>
</evidence>
<dbReference type="OrthoDB" id="9781019at2"/>
<reference evidence="5 6" key="1">
    <citation type="journal article" date="2016" name="Genome Announc.">
        <title>Draft Genome Sequences of Five Rapidly Growing Mycobacterium Species, M. thermoresistibile, M. fortuitum subsp. acetamidolyticum, M. canariasense, M. brisbanense, and M. novocastrense.</title>
        <authorList>
            <person name="Katahira K."/>
            <person name="Ogura Y."/>
            <person name="Gotoh Y."/>
            <person name="Hayashi T."/>
        </authorList>
    </citation>
    <scope>NUCLEOTIDE SEQUENCE [LARGE SCALE GENOMIC DNA]</scope>
    <source>
        <strain evidence="5 6">JCM6362</strain>
    </source>
</reference>
<dbReference type="GO" id="GO:0047617">
    <property type="term" value="F:fatty acyl-CoA hydrolase activity"/>
    <property type="evidence" value="ECO:0007669"/>
    <property type="project" value="InterPro"/>
</dbReference>
<comment type="similarity">
    <text evidence="1">Belongs to the C/M/P thioester hydrolase family.</text>
</comment>
<sequence length="288" mass="31849">MTELTLYDVLTTLDVAQVDDDLFEATQLDNPAHHIVGGHIAGQAVVAASRTAPQRTAHSAHVYFLRAGDARYPVQMRVDRLRDGGSLSTRRVTATQDGQVLLEALASFTVRIDSVDTHHPMPDVPDPDTLPPVTEQLVAYADEFGGLWVRPQPIERRYIDPPPRVAYDLPEPPARTRMWWRATEPVPDDPALNSALLTYVTGTSTLEAAMVAHRTTPLHSFNALIDHALWFHRPAHLTDWVLADQFSPSSLGGRGLATATMYNRTGELVCTATQELYFGRPARSGSRR</sequence>
<protein>
    <submittedName>
        <fullName evidence="5">Acyl-CoA thioesterase</fullName>
    </submittedName>
</protein>
<evidence type="ECO:0000259" key="3">
    <source>
        <dbReference type="Pfam" id="PF02551"/>
    </source>
</evidence>
<name>A0A100XJ24_MYCTH</name>
<dbReference type="InterPro" id="IPR042171">
    <property type="entry name" value="Acyl-CoA_hotdog"/>
</dbReference>
<dbReference type="OMA" id="AYVCDYT"/>
<dbReference type="GO" id="GO:0009062">
    <property type="term" value="P:fatty acid catabolic process"/>
    <property type="evidence" value="ECO:0007669"/>
    <property type="project" value="TreeGrafter"/>
</dbReference>
<dbReference type="GO" id="GO:0006637">
    <property type="term" value="P:acyl-CoA metabolic process"/>
    <property type="evidence" value="ECO:0007669"/>
    <property type="project" value="InterPro"/>
</dbReference>
<proteinExistence type="inferred from homology"/>
<dbReference type="Proteomes" id="UP000069654">
    <property type="component" value="Unassembled WGS sequence"/>
</dbReference>
<dbReference type="PANTHER" id="PTHR11066">
    <property type="entry name" value="ACYL-COA THIOESTERASE"/>
    <property type="match status" value="1"/>
</dbReference>
<accession>A0A100XJ24</accession>
<dbReference type="InterPro" id="IPR049449">
    <property type="entry name" value="TesB_ACOT8-like_N"/>
</dbReference>
<dbReference type="CDD" id="cd03445">
    <property type="entry name" value="Thioesterase_II_repeat2"/>
    <property type="match status" value="1"/>
</dbReference>
<evidence type="ECO:0000313" key="6">
    <source>
        <dbReference type="Proteomes" id="UP000069654"/>
    </source>
</evidence>
<dbReference type="EMBL" id="BCTB01000053">
    <property type="protein sequence ID" value="GAT17504.1"/>
    <property type="molecule type" value="Genomic_DNA"/>
</dbReference>